<dbReference type="PROSITE" id="PS51074">
    <property type="entry name" value="DPH_MB"/>
    <property type="match status" value="1"/>
</dbReference>
<comment type="pathway">
    <text evidence="4">Protein modification; peptidyl-diphthamide biosynthesis.</text>
</comment>
<evidence type="ECO:0000256" key="8">
    <source>
        <dbReference type="ARBA" id="ARBA00022723"/>
    </source>
</evidence>
<name>A0A1H6PSU1_YARLL</name>
<dbReference type="PROSITE" id="PS50076">
    <property type="entry name" value="DNAJ_2"/>
    <property type="match status" value="1"/>
</dbReference>
<evidence type="ECO:0000313" key="14">
    <source>
        <dbReference type="EMBL" id="AOW05044.1"/>
    </source>
</evidence>
<dbReference type="PANTHER" id="PTHR21454">
    <property type="entry name" value="DPH3 HOMOLOG-RELATED"/>
    <property type="match status" value="1"/>
</dbReference>
<proteinExistence type="inferred from homology"/>
<reference evidence="15 17" key="2">
    <citation type="submission" date="2018-07" db="EMBL/GenBank/DDBJ databases">
        <title>Draft Genome Assemblies for Five Robust Yarrowia lipolytica Strains Exhibiting High Lipid Production and Pentose Sugar Utilization and Sugar Alcohol Secretion from Undetoxified Lignocellulosic Biomass Hydrolysates.</title>
        <authorList>
            <consortium name="DOE Joint Genome Institute"/>
            <person name="Walker C."/>
            <person name="Ryu S."/>
            <person name="Na H."/>
            <person name="Zane M."/>
            <person name="LaButti K."/>
            <person name="Lipzen A."/>
            <person name="Haridas S."/>
            <person name="Barry K."/>
            <person name="Grigoriev I.V."/>
            <person name="Quarterman J."/>
            <person name="Slininger P."/>
            <person name="Dien B."/>
            <person name="Trinh C.T."/>
        </authorList>
    </citation>
    <scope>NUCLEOTIDE SEQUENCE [LARGE SCALE GENOMIC DNA]</scope>
    <source>
        <strain evidence="15 17">YB392</strain>
    </source>
</reference>
<dbReference type="EMBL" id="CP017557">
    <property type="protein sequence ID" value="AOW05044.1"/>
    <property type="molecule type" value="Genomic_DNA"/>
</dbReference>
<dbReference type="Gene3D" id="1.10.287.110">
    <property type="entry name" value="DnaJ domain"/>
    <property type="match status" value="1"/>
</dbReference>
<evidence type="ECO:0000259" key="13">
    <source>
        <dbReference type="PROSITE" id="PS51074"/>
    </source>
</evidence>
<dbReference type="Proteomes" id="UP000182444">
    <property type="component" value="Chromosome 1E"/>
</dbReference>
<dbReference type="KEGG" id="yli:2912398"/>
<dbReference type="GO" id="GO:0017183">
    <property type="term" value="P:protein histidyl modification to diphthamide"/>
    <property type="evidence" value="ECO:0007669"/>
    <property type="project" value="UniProtKB-UniPathway"/>
</dbReference>
<evidence type="ECO:0000256" key="2">
    <source>
        <dbReference type="ARBA" id="ARBA00004123"/>
    </source>
</evidence>
<dbReference type="FunFam" id="3.10.660.10:FF:000010">
    <property type="entry name" value="Diphthamide biosynthesis protein 4"/>
    <property type="match status" value="1"/>
</dbReference>
<dbReference type="VEuPathDB" id="FungiDB:YALI1_E07874g"/>
<protein>
    <recommendedName>
        <fullName evidence="6">Diphthamide biosynthesis protein 4</fullName>
    </recommendedName>
</protein>
<evidence type="ECO:0000313" key="16">
    <source>
        <dbReference type="Proteomes" id="UP000182444"/>
    </source>
</evidence>
<dbReference type="RefSeq" id="XP_503631.1">
    <property type="nucleotide sequence ID" value="XM_503631.1"/>
</dbReference>
<feature type="domain" description="DPH-type MB" evidence="13">
    <location>
        <begin position="89"/>
        <end position="159"/>
    </location>
</feature>
<organism evidence="14 16">
    <name type="scientific">Yarrowia lipolytica</name>
    <name type="common">Candida lipolytica</name>
    <dbReference type="NCBI Taxonomy" id="4952"/>
    <lineage>
        <taxon>Eukaryota</taxon>
        <taxon>Fungi</taxon>
        <taxon>Dikarya</taxon>
        <taxon>Ascomycota</taxon>
        <taxon>Saccharomycotina</taxon>
        <taxon>Dipodascomycetes</taxon>
        <taxon>Dipodascales</taxon>
        <taxon>Dipodascales incertae sedis</taxon>
        <taxon>Yarrowia</taxon>
    </lineage>
</organism>
<dbReference type="CDD" id="cd06257">
    <property type="entry name" value="DnaJ"/>
    <property type="match status" value="1"/>
</dbReference>
<evidence type="ECO:0000256" key="9">
    <source>
        <dbReference type="ARBA" id="ARBA00022833"/>
    </source>
</evidence>
<evidence type="ECO:0000256" key="5">
    <source>
        <dbReference type="ARBA" id="ARBA00006169"/>
    </source>
</evidence>
<dbReference type="Proteomes" id="UP000256601">
    <property type="component" value="Unassembled WGS sequence"/>
</dbReference>
<evidence type="ECO:0000256" key="10">
    <source>
        <dbReference type="ARBA" id="ARBA00023004"/>
    </source>
</evidence>
<dbReference type="SUPFAM" id="SSF46565">
    <property type="entry name" value="Chaperone J-domain"/>
    <property type="match status" value="1"/>
</dbReference>
<dbReference type="VEuPathDB" id="FungiDB:YALI0_E06545g"/>
<evidence type="ECO:0000259" key="12">
    <source>
        <dbReference type="PROSITE" id="PS50076"/>
    </source>
</evidence>
<keyword evidence="11" id="KW-0539">Nucleus</keyword>
<keyword evidence="7" id="KW-0963">Cytoplasm</keyword>
<evidence type="ECO:0000256" key="4">
    <source>
        <dbReference type="ARBA" id="ARBA00005156"/>
    </source>
</evidence>
<dbReference type="OrthoDB" id="445556at2759"/>
<comment type="similarity">
    <text evidence="5">Belongs to the DPH4 family.</text>
</comment>
<evidence type="ECO:0000256" key="6">
    <source>
        <dbReference type="ARBA" id="ARBA00021797"/>
    </source>
</evidence>
<dbReference type="InterPro" id="IPR044248">
    <property type="entry name" value="DPH3/4-like"/>
</dbReference>
<dbReference type="UniPathway" id="UPA00559"/>
<dbReference type="SMART" id="SM00271">
    <property type="entry name" value="DnaJ"/>
    <property type="match status" value="1"/>
</dbReference>
<evidence type="ECO:0000313" key="17">
    <source>
        <dbReference type="Proteomes" id="UP000256601"/>
    </source>
</evidence>
<keyword evidence="8" id="KW-0479">Metal-binding</keyword>
<sequence length="163" mass="18232">MNHYTILGLSEPPHVPELTSADLKTAYKQALLKNHPDKLQEREAYTGSVQITAITTAYACLSNSKLKKEYDLSLKNGANGVKSGPGSDVFDLTELEEREDADGMFSWYKPCRCGEAGGYVLTEEHLENNEKYYEGVDVQFHEIVVQCGTCSLWITVQYGVEEE</sequence>
<evidence type="ECO:0000256" key="11">
    <source>
        <dbReference type="ARBA" id="ARBA00023242"/>
    </source>
</evidence>
<dbReference type="GO" id="GO:0005737">
    <property type="term" value="C:cytoplasm"/>
    <property type="evidence" value="ECO:0007669"/>
    <property type="project" value="UniProtKB-SubCell"/>
</dbReference>
<keyword evidence="9" id="KW-0862">Zinc</keyword>
<evidence type="ECO:0000313" key="15">
    <source>
        <dbReference type="EMBL" id="RDW27812.1"/>
    </source>
</evidence>
<dbReference type="GeneID" id="2912398"/>
<evidence type="ECO:0000256" key="3">
    <source>
        <dbReference type="ARBA" id="ARBA00004496"/>
    </source>
</evidence>
<dbReference type="GO" id="GO:0046872">
    <property type="term" value="F:metal ion binding"/>
    <property type="evidence" value="ECO:0007669"/>
    <property type="project" value="UniProtKB-KW"/>
</dbReference>
<gene>
    <name evidence="15" type="ORF">B0I71DRAFT_14544</name>
    <name evidence="14" type="ORF">YALI1_E07874g</name>
</gene>
<dbReference type="EMBL" id="KZ857328">
    <property type="protein sequence ID" value="RDW27812.1"/>
    <property type="molecule type" value="Genomic_DNA"/>
</dbReference>
<comment type="subcellular location">
    <subcellularLocation>
        <location evidence="3">Cytoplasm</location>
    </subcellularLocation>
    <subcellularLocation>
        <location evidence="2">Nucleus</location>
    </subcellularLocation>
</comment>
<keyword evidence="10" id="KW-0408">Iron</keyword>
<dbReference type="Pfam" id="PF00226">
    <property type="entry name" value="DnaJ"/>
    <property type="match status" value="1"/>
</dbReference>
<accession>A0A1H6PSU1</accession>
<evidence type="ECO:0000256" key="7">
    <source>
        <dbReference type="ARBA" id="ARBA00022490"/>
    </source>
</evidence>
<evidence type="ECO:0000256" key="1">
    <source>
        <dbReference type="ARBA" id="ARBA00003474"/>
    </source>
</evidence>
<dbReference type="Gene3D" id="3.10.660.10">
    <property type="entry name" value="DPH Zinc finger"/>
    <property type="match status" value="1"/>
</dbReference>
<feature type="domain" description="J" evidence="12">
    <location>
        <begin position="2"/>
        <end position="74"/>
    </location>
</feature>
<dbReference type="eggNOG" id="KOG0714">
    <property type="taxonomic scope" value="Eukaryota"/>
</dbReference>
<dbReference type="AlphaFoldDB" id="A0A1H6PSU1"/>
<dbReference type="InterPro" id="IPR001623">
    <property type="entry name" value="DnaJ_domain"/>
</dbReference>
<dbReference type="SUPFAM" id="SSF144217">
    <property type="entry name" value="CSL zinc finger"/>
    <property type="match status" value="1"/>
</dbReference>
<reference evidence="14 16" key="1">
    <citation type="journal article" date="2016" name="PLoS ONE">
        <title>Sequence Assembly of Yarrowia lipolytica Strain W29/CLIB89 Shows Transposable Element Diversity.</title>
        <authorList>
            <person name="Magnan C."/>
            <person name="Yu J."/>
            <person name="Chang I."/>
            <person name="Jahn E."/>
            <person name="Kanomata Y."/>
            <person name="Wu J."/>
            <person name="Zeller M."/>
            <person name="Oakes M."/>
            <person name="Baldi P."/>
            <person name="Sandmeyer S."/>
        </authorList>
    </citation>
    <scope>NUCLEOTIDE SEQUENCE [LARGE SCALE GENOMIC DNA]</scope>
    <source>
        <strain evidence="14">CLIB89</strain>
        <strain evidence="16">CLIB89(W29)</strain>
    </source>
</reference>
<dbReference type="GO" id="GO:0005634">
    <property type="term" value="C:nucleus"/>
    <property type="evidence" value="ECO:0007669"/>
    <property type="project" value="UniProtKB-SubCell"/>
</dbReference>
<comment type="function">
    <text evidence="1">Required for the first step of diphthamide biosynthesis, the transfer of 3-amino-3-carboxypropyl from S-adenosyl-L-methionine to a histidine residue. Diphthamide is a post-translational modification of histidine which occurs in elongation factor 2.</text>
</comment>
<dbReference type="PANTHER" id="PTHR21454:SF46">
    <property type="entry name" value="DIPHTHAMIDE BIOSYNTHESIS PROTEIN 4"/>
    <property type="match status" value="1"/>
</dbReference>
<dbReference type="OMA" id="IIGCRGC"/>
<dbReference type="InterPro" id="IPR036869">
    <property type="entry name" value="J_dom_sf"/>
</dbReference>
<dbReference type="InterPro" id="IPR036671">
    <property type="entry name" value="DPH_MB_sf"/>
</dbReference>
<dbReference type="Pfam" id="PF05207">
    <property type="entry name" value="Zn_ribbon_CSL"/>
    <property type="match status" value="1"/>
</dbReference>
<dbReference type="InterPro" id="IPR007872">
    <property type="entry name" value="DPH_MB_dom"/>
</dbReference>